<dbReference type="Pfam" id="PF00067">
    <property type="entry name" value="p450"/>
    <property type="match status" value="2"/>
</dbReference>
<evidence type="ECO:0008006" key="11">
    <source>
        <dbReference type="Google" id="ProtNLM"/>
    </source>
</evidence>
<comment type="caution">
    <text evidence="9">The sequence shown here is derived from an EMBL/GenBank/DDBJ whole genome shotgun (WGS) entry which is preliminary data.</text>
</comment>
<feature type="transmembrane region" description="Helical" evidence="8">
    <location>
        <begin position="45"/>
        <end position="67"/>
    </location>
</feature>
<evidence type="ECO:0000256" key="5">
    <source>
        <dbReference type="ARBA" id="ARBA00023004"/>
    </source>
</evidence>
<evidence type="ECO:0000256" key="8">
    <source>
        <dbReference type="SAM" id="Phobius"/>
    </source>
</evidence>
<keyword evidence="8" id="KW-1133">Transmembrane helix</keyword>
<name>A0ABR3GQU5_9PEZI</name>
<dbReference type="EMBL" id="JBBBZM010000024">
    <property type="protein sequence ID" value="KAL0638253.1"/>
    <property type="molecule type" value="Genomic_DNA"/>
</dbReference>
<dbReference type="InterPro" id="IPR017972">
    <property type="entry name" value="Cyt_P450_CS"/>
</dbReference>
<keyword evidence="6 7" id="KW-0503">Monooxygenase</keyword>
<keyword evidence="8" id="KW-0812">Transmembrane</keyword>
<dbReference type="InterPro" id="IPR002401">
    <property type="entry name" value="Cyt_P450_E_grp-I"/>
</dbReference>
<dbReference type="PANTHER" id="PTHR24305">
    <property type="entry name" value="CYTOCHROME P450"/>
    <property type="match status" value="1"/>
</dbReference>
<reference evidence="9 10" key="1">
    <citation type="submission" date="2024-02" db="EMBL/GenBank/DDBJ databases">
        <title>Discinaceae phylogenomics.</title>
        <authorList>
            <person name="Dirks A.C."/>
            <person name="James T.Y."/>
        </authorList>
    </citation>
    <scope>NUCLEOTIDE SEQUENCE [LARGE SCALE GENOMIC DNA]</scope>
    <source>
        <strain evidence="9 10">ACD0624</strain>
    </source>
</reference>
<comment type="similarity">
    <text evidence="2 7">Belongs to the cytochrome P450 family.</text>
</comment>
<accession>A0ABR3GQU5</accession>
<dbReference type="InterPro" id="IPR036396">
    <property type="entry name" value="Cyt_P450_sf"/>
</dbReference>
<dbReference type="Proteomes" id="UP001447188">
    <property type="component" value="Unassembled WGS sequence"/>
</dbReference>
<dbReference type="SUPFAM" id="SSF48264">
    <property type="entry name" value="Cytochrome P450"/>
    <property type="match status" value="1"/>
</dbReference>
<evidence type="ECO:0000256" key="4">
    <source>
        <dbReference type="ARBA" id="ARBA00023002"/>
    </source>
</evidence>
<dbReference type="InterPro" id="IPR050121">
    <property type="entry name" value="Cytochrome_P450_monoxygenase"/>
</dbReference>
<evidence type="ECO:0000256" key="3">
    <source>
        <dbReference type="ARBA" id="ARBA00022723"/>
    </source>
</evidence>
<proteinExistence type="inferred from homology"/>
<keyword evidence="8" id="KW-0472">Membrane</keyword>
<keyword evidence="10" id="KW-1185">Reference proteome</keyword>
<comment type="cofactor">
    <cofactor evidence="1">
        <name>heme</name>
        <dbReference type="ChEBI" id="CHEBI:30413"/>
    </cofactor>
</comment>
<dbReference type="Gene3D" id="1.10.630.10">
    <property type="entry name" value="Cytochrome P450"/>
    <property type="match status" value="2"/>
</dbReference>
<evidence type="ECO:0000256" key="1">
    <source>
        <dbReference type="ARBA" id="ARBA00001971"/>
    </source>
</evidence>
<organism evidence="9 10">
    <name type="scientific">Discina gigas</name>
    <dbReference type="NCBI Taxonomy" id="1032678"/>
    <lineage>
        <taxon>Eukaryota</taxon>
        <taxon>Fungi</taxon>
        <taxon>Dikarya</taxon>
        <taxon>Ascomycota</taxon>
        <taxon>Pezizomycotina</taxon>
        <taxon>Pezizomycetes</taxon>
        <taxon>Pezizales</taxon>
        <taxon>Discinaceae</taxon>
        <taxon>Discina</taxon>
    </lineage>
</organism>
<keyword evidence="4 7" id="KW-0560">Oxidoreductase</keyword>
<dbReference type="PRINTS" id="PR00463">
    <property type="entry name" value="EP450I"/>
</dbReference>
<dbReference type="PANTHER" id="PTHR24305:SF157">
    <property type="entry name" value="N-ACETYLTRYPTOPHAN 6-HYDROXYLASE IVOC-RELATED"/>
    <property type="match status" value="1"/>
</dbReference>
<protein>
    <recommendedName>
        <fullName evidence="11">Cytochrome P450</fullName>
    </recommendedName>
</protein>
<keyword evidence="5 7" id="KW-0408">Iron</keyword>
<evidence type="ECO:0000256" key="7">
    <source>
        <dbReference type="RuleBase" id="RU000461"/>
    </source>
</evidence>
<evidence type="ECO:0000256" key="2">
    <source>
        <dbReference type="ARBA" id="ARBA00010617"/>
    </source>
</evidence>
<keyword evidence="3 7" id="KW-0479">Metal-binding</keyword>
<evidence type="ECO:0000256" key="6">
    <source>
        <dbReference type="ARBA" id="ARBA00023033"/>
    </source>
</evidence>
<dbReference type="CDD" id="cd11062">
    <property type="entry name" value="CYP58-like"/>
    <property type="match status" value="1"/>
</dbReference>
<dbReference type="PROSITE" id="PS00086">
    <property type="entry name" value="CYTOCHROME_P450"/>
    <property type="match status" value="1"/>
</dbReference>
<evidence type="ECO:0000313" key="10">
    <source>
        <dbReference type="Proteomes" id="UP001447188"/>
    </source>
</evidence>
<sequence>MSTSEPPFDMRDIVYDIGSYQNFLHTTISWDQLQTLISGLTLKSLLPAVAILYVCGVASVVFYRLYLHPISRFPGPRIAAATGWYQAYYDIVKQGKMTQRIAKLHEIYGPIVRISPNRLHFSDPEEYSKIYSVNTKFIKDPALYTSFNVNHSSFGFTDPQAARGRRAVLNPLFSRRAAIDLQWLVVEKFDKLSEKLVEYGGPSKTVDLLSAFRSVTLDIITAFSFATSFNSLDDKDFGSQILVAMEDASGTSRFAKHFPLLNTILVNSPPIFGSALSPAMGALFEVKRTLKAQIDKLIENPEELKGSPHPIIYSRLLDPNVRGADAAPPTRKSLQDEAQVMIFAGSDTVALTLVTGLFHVMDNPAVHQKLMAELTQAWPDLGTAPGYEDLEKLPYLVLHPSNTQYCLNVIHANETKFPKHQDFIPERWQQADSKHLENFLVAFSKGSRQCLGINLAYTELYIGFASIFRRFEFKLDNTREDLDWQDSFISRFTGKNLQGIVTLRTS</sequence>
<evidence type="ECO:0000313" key="9">
    <source>
        <dbReference type="EMBL" id="KAL0638253.1"/>
    </source>
</evidence>
<keyword evidence="7" id="KW-0349">Heme</keyword>
<gene>
    <name evidence="9" type="ORF">Q9L58_002710</name>
</gene>
<dbReference type="InterPro" id="IPR001128">
    <property type="entry name" value="Cyt_P450"/>
</dbReference>